<dbReference type="GO" id="GO:0016491">
    <property type="term" value="F:oxidoreductase activity"/>
    <property type="evidence" value="ECO:0007669"/>
    <property type="project" value="UniProtKB-KW"/>
</dbReference>
<dbReference type="SUPFAM" id="SSF51735">
    <property type="entry name" value="NAD(P)-binding Rossmann-fold domains"/>
    <property type="match status" value="1"/>
</dbReference>
<feature type="domain" description="Ketoreductase" evidence="3">
    <location>
        <begin position="6"/>
        <end position="206"/>
    </location>
</feature>
<evidence type="ECO:0000256" key="1">
    <source>
        <dbReference type="ARBA" id="ARBA00022857"/>
    </source>
</evidence>
<evidence type="ECO:0000256" key="2">
    <source>
        <dbReference type="ARBA" id="ARBA00023002"/>
    </source>
</evidence>
<dbReference type="Gene3D" id="3.40.50.720">
    <property type="entry name" value="NAD(P)-binding Rossmann-like Domain"/>
    <property type="match status" value="1"/>
</dbReference>
<keyword evidence="5" id="KW-1185">Reference proteome</keyword>
<organism evidence="4 5">
    <name type="scientific">Leucosporidium creatinivorum</name>
    <dbReference type="NCBI Taxonomy" id="106004"/>
    <lineage>
        <taxon>Eukaryota</taxon>
        <taxon>Fungi</taxon>
        <taxon>Dikarya</taxon>
        <taxon>Basidiomycota</taxon>
        <taxon>Pucciniomycotina</taxon>
        <taxon>Microbotryomycetes</taxon>
        <taxon>Leucosporidiales</taxon>
        <taxon>Leucosporidium</taxon>
    </lineage>
</organism>
<dbReference type="AlphaFoldDB" id="A0A1Y2FVX9"/>
<proteinExistence type="predicted"/>
<dbReference type="PROSITE" id="PS00061">
    <property type="entry name" value="ADH_SHORT"/>
    <property type="match status" value="1"/>
</dbReference>
<dbReference type="OrthoDB" id="1274115at2759"/>
<dbReference type="InterPro" id="IPR020904">
    <property type="entry name" value="Sc_DH/Rdtase_CS"/>
</dbReference>
<dbReference type="InterPro" id="IPR036291">
    <property type="entry name" value="NAD(P)-bd_dom_sf"/>
</dbReference>
<reference evidence="4 5" key="1">
    <citation type="submission" date="2016-07" db="EMBL/GenBank/DDBJ databases">
        <title>Pervasive Adenine N6-methylation of Active Genes in Fungi.</title>
        <authorList>
            <consortium name="DOE Joint Genome Institute"/>
            <person name="Mondo S.J."/>
            <person name="Dannebaum R.O."/>
            <person name="Kuo R.C."/>
            <person name="Labutti K."/>
            <person name="Haridas S."/>
            <person name="Kuo A."/>
            <person name="Salamov A."/>
            <person name="Ahrendt S.R."/>
            <person name="Lipzen A."/>
            <person name="Sullivan W."/>
            <person name="Andreopoulos W.B."/>
            <person name="Clum A."/>
            <person name="Lindquist E."/>
            <person name="Daum C."/>
            <person name="Ramamoorthy G.K."/>
            <person name="Gryganskyi A."/>
            <person name="Culley D."/>
            <person name="Magnuson J.K."/>
            <person name="James T.Y."/>
            <person name="O'Malley M.A."/>
            <person name="Stajich J.E."/>
            <person name="Spatafora J.W."/>
            <person name="Visel A."/>
            <person name="Grigoriev I.V."/>
        </authorList>
    </citation>
    <scope>NUCLEOTIDE SEQUENCE [LARGE SCALE GENOMIC DNA]</scope>
    <source>
        <strain evidence="4 5">62-1032</strain>
    </source>
</reference>
<keyword evidence="1" id="KW-0521">NADP</keyword>
<gene>
    <name evidence="4" type="ORF">BCR35DRAFT_277220</name>
</gene>
<dbReference type="Pfam" id="PF00106">
    <property type="entry name" value="adh_short"/>
    <property type="match status" value="1"/>
</dbReference>
<protein>
    <recommendedName>
        <fullName evidence="3">Ketoreductase domain-containing protein</fullName>
    </recommendedName>
</protein>
<evidence type="ECO:0000313" key="5">
    <source>
        <dbReference type="Proteomes" id="UP000193467"/>
    </source>
</evidence>
<keyword evidence="2" id="KW-0560">Oxidoreductase</keyword>
<dbReference type="PANTHER" id="PTHR43658:SF8">
    <property type="entry name" value="17-BETA-HYDROXYSTEROID DEHYDROGENASE 14-RELATED"/>
    <property type="match status" value="1"/>
</dbReference>
<dbReference type="PANTHER" id="PTHR43658">
    <property type="entry name" value="SHORT-CHAIN DEHYDROGENASE/REDUCTASE"/>
    <property type="match status" value="1"/>
</dbReference>
<name>A0A1Y2FVX9_9BASI</name>
<dbReference type="Proteomes" id="UP000193467">
    <property type="component" value="Unassembled WGS sequence"/>
</dbReference>
<dbReference type="InterPro" id="IPR002347">
    <property type="entry name" value="SDR_fam"/>
</dbReference>
<dbReference type="InterPro" id="IPR057326">
    <property type="entry name" value="KR_dom"/>
</dbReference>
<comment type="caution">
    <text evidence="4">The sequence shown here is derived from an EMBL/GenBank/DDBJ whole genome shotgun (WGS) entry which is preliminary data.</text>
</comment>
<dbReference type="EMBL" id="MCGR01000012">
    <property type="protein sequence ID" value="ORY88170.1"/>
    <property type="molecule type" value="Genomic_DNA"/>
</dbReference>
<dbReference type="STRING" id="106004.A0A1Y2FVX9"/>
<evidence type="ECO:0000313" key="4">
    <source>
        <dbReference type="EMBL" id="ORY88170.1"/>
    </source>
</evidence>
<evidence type="ECO:0000259" key="3">
    <source>
        <dbReference type="SMART" id="SM00822"/>
    </source>
</evidence>
<dbReference type="PRINTS" id="PR00081">
    <property type="entry name" value="GDHRDH"/>
</dbReference>
<accession>A0A1Y2FVX9</accession>
<dbReference type="SMART" id="SM00822">
    <property type="entry name" value="PKS_KR"/>
    <property type="match status" value="1"/>
</dbReference>
<dbReference type="InParanoid" id="A0A1Y2FVX9"/>
<sequence length="269" mass="28399">MKVKHNVFFVTGGGSGLGLATVHELVKLGAYVAVLDFDEEAGEKVAKLLQACVIFCKCDVRSEEDVKKAIKAVDTKWKGKKIGGVVHCGGVGMAGKTVGNDGKPFPLDVFTETLNINLVGSFNVARLVAAHIIATSPPLRSYKTPDSPEVTEDRGVIIFTSSVSASEGQMGQTAYASSKAGVEGLVLPMARDLARYGIRVVAIAPSIFSTAMGASTPPKVREGLLRTTLFPARFGDPHEFAQLAVAVVENSMLNGSTIRLDGGSRMSKM</sequence>